<dbReference type="AlphaFoldDB" id="A0LQU3"/>
<dbReference type="HOGENOM" id="CLU_053665_0_2_11"/>
<organism evidence="2 3">
    <name type="scientific">Acidothermus cellulolyticus (strain ATCC 43068 / DSM 8971 / 11B)</name>
    <dbReference type="NCBI Taxonomy" id="351607"/>
    <lineage>
        <taxon>Bacteria</taxon>
        <taxon>Bacillati</taxon>
        <taxon>Actinomycetota</taxon>
        <taxon>Actinomycetes</taxon>
        <taxon>Acidothermales</taxon>
        <taxon>Acidothermaceae</taxon>
        <taxon>Acidothermus</taxon>
    </lineage>
</organism>
<accession>A0LQU3</accession>
<evidence type="ECO:0000256" key="1">
    <source>
        <dbReference type="SAM" id="SignalP"/>
    </source>
</evidence>
<keyword evidence="3" id="KW-1185">Reference proteome</keyword>
<dbReference type="RefSeq" id="WP_011718867.1">
    <property type="nucleotide sequence ID" value="NC_008578.1"/>
</dbReference>
<dbReference type="EMBL" id="CP000481">
    <property type="protein sequence ID" value="ABK51803.1"/>
    <property type="molecule type" value="Genomic_DNA"/>
</dbReference>
<sequence>MLDRLTLSTAMRARRPIALAAVAFAALLTAGCSSSSYGGGSTASTSTAQAAGGGAASSGAASAGAASAGAAVVGTATGPLGTYLVDGRGMTLYLWDADRGTASTCYNACAKAWPPLLTNGAPTAAGGADASKLGVSKRTDGTTQVTYNGHPLYYFYKDTKPGEMAGQGSNGFGAPWWIVAPSGTPIITMPSSSGGYGYNY</sequence>
<evidence type="ECO:0000313" key="3">
    <source>
        <dbReference type="Proteomes" id="UP000008221"/>
    </source>
</evidence>
<gene>
    <name evidence="2" type="ordered locus">Acel_0027</name>
</gene>
<dbReference type="PANTHER" id="PTHR39335:SF1">
    <property type="entry name" value="BLL4220 PROTEIN"/>
    <property type="match status" value="1"/>
</dbReference>
<reference evidence="2 3" key="1">
    <citation type="journal article" date="2009" name="Genome Res.">
        <title>Complete genome of the cellulolytic thermophile Acidothermus cellulolyticus 11B provides insights into its ecophysiological and evolutionary adaptations.</title>
        <authorList>
            <person name="Barabote R.D."/>
            <person name="Xie G."/>
            <person name="Leu D.H."/>
            <person name="Normand P."/>
            <person name="Necsulea A."/>
            <person name="Daubin V."/>
            <person name="Medigue C."/>
            <person name="Adney W.S."/>
            <person name="Xu X.C."/>
            <person name="Lapidus A."/>
            <person name="Parales R.E."/>
            <person name="Detter C."/>
            <person name="Pujic P."/>
            <person name="Bruce D."/>
            <person name="Lavire C."/>
            <person name="Challacombe J.F."/>
            <person name="Brettin T.S."/>
            <person name="Berry A.M."/>
        </authorList>
    </citation>
    <scope>NUCLEOTIDE SEQUENCE [LARGE SCALE GENOMIC DNA]</scope>
    <source>
        <strain evidence="3">ATCC 43068 / DSM 8971 / 11B</strain>
    </source>
</reference>
<protein>
    <recommendedName>
        <fullName evidence="4">Lipoprotein</fullName>
    </recommendedName>
</protein>
<dbReference type="STRING" id="351607.Acel_0027"/>
<name>A0LQU3_ACIC1</name>
<proteinExistence type="predicted"/>
<evidence type="ECO:0000313" key="2">
    <source>
        <dbReference type="EMBL" id="ABK51803.1"/>
    </source>
</evidence>
<evidence type="ECO:0008006" key="4">
    <source>
        <dbReference type="Google" id="ProtNLM"/>
    </source>
</evidence>
<dbReference type="InParanoid" id="A0LQU3"/>
<dbReference type="KEGG" id="ace:Acel_0027"/>
<dbReference type="PROSITE" id="PS51257">
    <property type="entry name" value="PROKAR_LIPOPROTEIN"/>
    <property type="match status" value="1"/>
</dbReference>
<dbReference type="Pfam" id="PF03640">
    <property type="entry name" value="Lipoprotein_15"/>
    <property type="match status" value="2"/>
</dbReference>
<feature type="signal peptide" evidence="1">
    <location>
        <begin position="1"/>
        <end position="20"/>
    </location>
</feature>
<dbReference type="PANTHER" id="PTHR39335">
    <property type="entry name" value="BLL4220 PROTEIN"/>
    <property type="match status" value="1"/>
</dbReference>
<dbReference type="eggNOG" id="COG4315">
    <property type="taxonomic scope" value="Bacteria"/>
</dbReference>
<dbReference type="InterPro" id="IPR005297">
    <property type="entry name" value="Lipoprotein_repeat"/>
</dbReference>
<dbReference type="GO" id="GO:0043448">
    <property type="term" value="P:alkane catabolic process"/>
    <property type="evidence" value="ECO:0007669"/>
    <property type="project" value="TreeGrafter"/>
</dbReference>
<dbReference type="Proteomes" id="UP000008221">
    <property type="component" value="Chromosome"/>
</dbReference>
<keyword evidence="1" id="KW-0732">Signal</keyword>
<feature type="chain" id="PRO_5039316497" description="Lipoprotein" evidence="1">
    <location>
        <begin position="21"/>
        <end position="200"/>
    </location>
</feature>